<dbReference type="RefSeq" id="WP_075819814.1">
    <property type="nucleotide sequence ID" value="NZ_CAOUMU010000020.1"/>
</dbReference>
<reference evidence="11 12" key="1">
    <citation type="submission" date="2016-11" db="EMBL/GenBank/DDBJ databases">
        <title>Description of two novel members of the family Erysipelotrichaceae: Ileibacterium lipovorans gen. nov., sp. nov. and Dubosiella newyorkensis, gen. nov., sp. nov.</title>
        <authorList>
            <person name="Cox L.M."/>
            <person name="Sohn J."/>
            <person name="Tyrrell K.L."/>
            <person name="Citron D.M."/>
            <person name="Lawson P.A."/>
            <person name="Patel N.B."/>
            <person name="Iizumi T."/>
            <person name="Perez-Perez G.I."/>
            <person name="Goldstein E.J."/>
            <person name="Blaser M.J."/>
        </authorList>
    </citation>
    <scope>NUCLEOTIDE SEQUENCE [LARGE SCALE GENOMIC DNA]</scope>
    <source>
        <strain evidence="11 12">NYU-BL-A3</strain>
    </source>
</reference>
<evidence type="ECO:0000313" key="12">
    <source>
        <dbReference type="Proteomes" id="UP000186341"/>
    </source>
</evidence>
<evidence type="ECO:0000256" key="9">
    <source>
        <dbReference type="RuleBase" id="RU000673"/>
    </source>
</evidence>
<keyword evidence="8" id="KW-0963">Cytoplasm</keyword>
<dbReference type="PANTHER" id="PTHR17224:SF1">
    <property type="entry name" value="PEPTIDYL-TRNA HYDROLASE"/>
    <property type="match status" value="1"/>
</dbReference>
<dbReference type="PROSITE" id="PS01195">
    <property type="entry name" value="PEPT_TRNA_HYDROL_1"/>
    <property type="match status" value="1"/>
</dbReference>
<dbReference type="Proteomes" id="UP000186341">
    <property type="component" value="Unassembled WGS sequence"/>
</dbReference>
<dbReference type="PROSITE" id="PS01196">
    <property type="entry name" value="PEPT_TRNA_HYDROL_2"/>
    <property type="match status" value="1"/>
</dbReference>
<feature type="binding site" evidence="8">
    <location>
        <position position="66"/>
    </location>
    <ligand>
        <name>tRNA</name>
        <dbReference type="ChEBI" id="CHEBI:17843"/>
    </ligand>
</feature>
<dbReference type="InterPro" id="IPR018171">
    <property type="entry name" value="Pept_tRNA_hydro_CS"/>
</dbReference>
<dbReference type="Gene3D" id="3.40.50.1470">
    <property type="entry name" value="Peptidyl-tRNA hydrolase"/>
    <property type="match status" value="1"/>
</dbReference>
<evidence type="ECO:0000313" key="11">
    <source>
        <dbReference type="EMBL" id="OLU38954.1"/>
    </source>
</evidence>
<comment type="caution">
    <text evidence="11">The sequence shown here is derived from an EMBL/GenBank/DDBJ whole genome shotgun (WGS) entry which is preliminary data.</text>
</comment>
<feature type="binding site" evidence="8">
    <location>
        <position position="14"/>
    </location>
    <ligand>
        <name>tRNA</name>
        <dbReference type="ChEBI" id="CHEBI:17843"/>
    </ligand>
</feature>
<dbReference type="PANTHER" id="PTHR17224">
    <property type="entry name" value="PEPTIDYL-TRNA HYDROLASE"/>
    <property type="match status" value="1"/>
</dbReference>
<dbReference type="AlphaFoldDB" id="A0A1U7NFF8"/>
<keyword evidence="4 8" id="KW-0694">RNA-binding</keyword>
<dbReference type="Pfam" id="PF01195">
    <property type="entry name" value="Pept_tRNA_hydro"/>
    <property type="match status" value="1"/>
</dbReference>
<accession>A0A1U7NFF8</accession>
<dbReference type="SUPFAM" id="SSF53178">
    <property type="entry name" value="Peptidyl-tRNA hydrolase-like"/>
    <property type="match status" value="1"/>
</dbReference>
<dbReference type="InterPro" id="IPR001328">
    <property type="entry name" value="Pept_tRNA_hydro"/>
</dbReference>
<dbReference type="EC" id="3.1.1.29" evidence="1 8"/>
<keyword evidence="12" id="KW-1185">Reference proteome</keyword>
<feature type="site" description="Stabilizes the basic form of H active site to accept a proton" evidence="8">
    <location>
        <position position="91"/>
    </location>
</feature>
<dbReference type="GO" id="GO:0005737">
    <property type="term" value="C:cytoplasm"/>
    <property type="evidence" value="ECO:0007669"/>
    <property type="project" value="UniProtKB-SubCell"/>
</dbReference>
<dbReference type="EMBL" id="MPJW01000144">
    <property type="protein sequence ID" value="OLU38954.1"/>
    <property type="molecule type" value="Genomic_DNA"/>
</dbReference>
<dbReference type="FunFam" id="3.40.50.1470:FF:000001">
    <property type="entry name" value="Peptidyl-tRNA hydrolase"/>
    <property type="match status" value="1"/>
</dbReference>
<evidence type="ECO:0000256" key="10">
    <source>
        <dbReference type="RuleBase" id="RU004320"/>
    </source>
</evidence>
<comment type="subcellular location">
    <subcellularLocation>
        <location evidence="8">Cytoplasm</location>
    </subcellularLocation>
</comment>
<proteinExistence type="inferred from homology"/>
<protein>
    <recommendedName>
        <fullName evidence="7 8">Peptidyl-tRNA hydrolase</fullName>
        <shortName evidence="8">Pth</shortName>
        <ecNumber evidence="1 8">3.1.1.29</ecNumber>
    </recommendedName>
</protein>
<gene>
    <name evidence="8" type="primary">pth</name>
    <name evidence="11" type="ORF">BO222_07480</name>
</gene>
<dbReference type="NCBIfam" id="TIGR00447">
    <property type="entry name" value="pth"/>
    <property type="match status" value="1"/>
</dbReference>
<comment type="catalytic activity">
    <reaction evidence="6 8 9">
        <text>an N-acyl-L-alpha-aminoacyl-tRNA + H2O = an N-acyl-L-amino acid + a tRNA + H(+)</text>
        <dbReference type="Rhea" id="RHEA:54448"/>
        <dbReference type="Rhea" id="RHEA-COMP:10123"/>
        <dbReference type="Rhea" id="RHEA-COMP:13883"/>
        <dbReference type="ChEBI" id="CHEBI:15377"/>
        <dbReference type="ChEBI" id="CHEBI:15378"/>
        <dbReference type="ChEBI" id="CHEBI:59874"/>
        <dbReference type="ChEBI" id="CHEBI:78442"/>
        <dbReference type="ChEBI" id="CHEBI:138191"/>
        <dbReference type="EC" id="3.1.1.29"/>
    </reaction>
</comment>
<evidence type="ECO:0000256" key="4">
    <source>
        <dbReference type="ARBA" id="ARBA00022884"/>
    </source>
</evidence>
<comment type="function">
    <text evidence="8">Hydrolyzes ribosome-free peptidyl-tRNAs (with 1 or more amino acids incorporated), which drop off the ribosome during protein synthesis, or as a result of ribosome stalling.</text>
</comment>
<dbReference type="GO" id="GO:0000049">
    <property type="term" value="F:tRNA binding"/>
    <property type="evidence" value="ECO:0007669"/>
    <property type="project" value="UniProtKB-UniRule"/>
</dbReference>
<comment type="similarity">
    <text evidence="5 8 10">Belongs to the PTH family.</text>
</comment>
<dbReference type="GO" id="GO:0006515">
    <property type="term" value="P:protein quality control for misfolded or incompletely synthesized proteins"/>
    <property type="evidence" value="ECO:0007669"/>
    <property type="project" value="UniProtKB-UniRule"/>
</dbReference>
<comment type="function">
    <text evidence="8">Catalyzes the release of premature peptidyl moieties from peptidyl-tRNA molecules trapped in stalled 50S ribosomal subunits, and thus maintains levels of free tRNAs and 50S ribosomes.</text>
</comment>
<feature type="site" description="Discriminates between blocked and unblocked aminoacyl-tRNA" evidence="8">
    <location>
        <position position="9"/>
    </location>
</feature>
<organism evidence="11 12">
    <name type="scientific">Ileibacterium valens</name>
    <dbReference type="NCBI Taxonomy" id="1862668"/>
    <lineage>
        <taxon>Bacteria</taxon>
        <taxon>Bacillati</taxon>
        <taxon>Bacillota</taxon>
        <taxon>Erysipelotrichia</taxon>
        <taxon>Erysipelotrichales</taxon>
        <taxon>Erysipelotrichaceae</taxon>
        <taxon>Ileibacterium</taxon>
    </lineage>
</organism>
<evidence type="ECO:0000256" key="1">
    <source>
        <dbReference type="ARBA" id="ARBA00013260"/>
    </source>
</evidence>
<dbReference type="CDD" id="cd00462">
    <property type="entry name" value="PTH"/>
    <property type="match status" value="1"/>
</dbReference>
<evidence type="ECO:0000256" key="5">
    <source>
        <dbReference type="ARBA" id="ARBA00038063"/>
    </source>
</evidence>
<evidence type="ECO:0000256" key="2">
    <source>
        <dbReference type="ARBA" id="ARBA00022555"/>
    </source>
</evidence>
<dbReference type="HAMAP" id="MF_00083">
    <property type="entry name" value="Pept_tRNA_hydro_bact"/>
    <property type="match status" value="1"/>
</dbReference>
<comment type="subunit">
    <text evidence="8">Monomer.</text>
</comment>
<evidence type="ECO:0000256" key="8">
    <source>
        <dbReference type="HAMAP-Rule" id="MF_00083"/>
    </source>
</evidence>
<keyword evidence="3 8" id="KW-0378">Hydrolase</keyword>
<dbReference type="InterPro" id="IPR036416">
    <property type="entry name" value="Pept_tRNA_hydro_sf"/>
</dbReference>
<dbReference type="OrthoDB" id="9800507at2"/>
<dbReference type="GO" id="GO:0072344">
    <property type="term" value="P:rescue of stalled ribosome"/>
    <property type="evidence" value="ECO:0007669"/>
    <property type="project" value="UniProtKB-UniRule"/>
</dbReference>
<keyword evidence="2 8" id="KW-0820">tRNA-binding</keyword>
<evidence type="ECO:0000256" key="6">
    <source>
        <dbReference type="ARBA" id="ARBA00048707"/>
    </source>
</evidence>
<feature type="binding site" evidence="8">
    <location>
        <position position="112"/>
    </location>
    <ligand>
        <name>tRNA</name>
        <dbReference type="ChEBI" id="CHEBI:17843"/>
    </ligand>
</feature>
<dbReference type="GO" id="GO:0004045">
    <property type="term" value="F:peptidyl-tRNA hydrolase activity"/>
    <property type="evidence" value="ECO:0007669"/>
    <property type="project" value="UniProtKB-UniRule"/>
</dbReference>
<evidence type="ECO:0000256" key="3">
    <source>
        <dbReference type="ARBA" id="ARBA00022801"/>
    </source>
</evidence>
<dbReference type="GeneID" id="82203024"/>
<name>A0A1U7NFF8_9FIRM</name>
<evidence type="ECO:0000256" key="7">
    <source>
        <dbReference type="ARBA" id="ARBA00050038"/>
    </source>
</evidence>
<sequence length="186" mass="21082">MKIIVGLGNPGLRYDNTRHNAGFMVMDRIAEILNEKIEKEKFEGKYVKTRVNGEEVILLKPTTFMNNSGFSLRACMDFFKVSNKDILVIYDDMDMPVGKIRLRQKGSAGGHNGIKSVITCAMTNEFDRIRVGIGRDPQIPIVNYVLSRFKAEEQEDLKKSVDEAAEAAIYSISHSFADTMNRFNHK</sequence>
<feature type="binding site" evidence="8">
    <location>
        <position position="64"/>
    </location>
    <ligand>
        <name>tRNA</name>
        <dbReference type="ChEBI" id="CHEBI:17843"/>
    </ligand>
</feature>
<feature type="active site" description="Proton acceptor" evidence="8">
    <location>
        <position position="19"/>
    </location>
</feature>